<evidence type="ECO:0000313" key="3">
    <source>
        <dbReference type="Proteomes" id="UP000605024"/>
    </source>
</evidence>
<dbReference type="SUPFAM" id="SSF51735">
    <property type="entry name" value="NAD(P)-binding Rossmann-fold domains"/>
    <property type="match status" value="1"/>
</dbReference>
<dbReference type="EMBL" id="JACXSK010000002">
    <property type="protein sequence ID" value="MBD3122141.1"/>
    <property type="molecule type" value="Genomic_DNA"/>
</dbReference>
<comment type="caution">
    <text evidence="2">The sequence shown here is derived from an EMBL/GenBank/DDBJ whole genome shotgun (WGS) entry which is preliminary data.</text>
</comment>
<feature type="domain" description="NAD(P)-binding" evidence="1">
    <location>
        <begin position="2"/>
        <end position="38"/>
    </location>
</feature>
<dbReference type="AlphaFoldDB" id="A0A8I0G149"/>
<reference evidence="2" key="1">
    <citation type="submission" date="2020-09" db="EMBL/GenBank/DDBJ databases">
        <title>Characterization of IncC plasmids in Enterobacterales of food-producing animals originating from China.</title>
        <authorList>
            <person name="Zhang Y."/>
            <person name="Lei C.-W."/>
        </authorList>
    </citation>
    <scope>NUCLEOTIDE SEQUENCE</scope>
    <source>
        <strain evidence="2">CC1</strain>
    </source>
</reference>
<dbReference type="Proteomes" id="UP000605024">
    <property type="component" value="Unassembled WGS sequence"/>
</dbReference>
<name>A0A8I0G149_CITBR</name>
<dbReference type="Gene3D" id="3.40.50.720">
    <property type="entry name" value="NAD(P)-binding Rossmann-like Domain"/>
    <property type="match status" value="1"/>
</dbReference>
<gene>
    <name evidence="2" type="ORF">ID160_05615</name>
</gene>
<evidence type="ECO:0000259" key="1">
    <source>
        <dbReference type="Pfam" id="PF16363"/>
    </source>
</evidence>
<dbReference type="Pfam" id="PF16363">
    <property type="entry name" value="GDP_Man_Dehyd"/>
    <property type="match status" value="1"/>
</dbReference>
<dbReference type="InterPro" id="IPR016040">
    <property type="entry name" value="NAD(P)-bd_dom"/>
</dbReference>
<accession>A0A8I0G149</accession>
<protein>
    <submittedName>
        <fullName evidence="2">GDP-mannose 4,6-dehydratase</fullName>
    </submittedName>
</protein>
<sequence>MNLDDNADMAALSAEAQFDRVIHLAAQADVRYSLENPHA</sequence>
<proteinExistence type="predicted"/>
<dbReference type="InterPro" id="IPR036291">
    <property type="entry name" value="NAD(P)-bd_dom_sf"/>
</dbReference>
<evidence type="ECO:0000313" key="2">
    <source>
        <dbReference type="EMBL" id="MBD3122141.1"/>
    </source>
</evidence>
<organism evidence="2 3">
    <name type="scientific">Citrobacter braakii</name>
    <dbReference type="NCBI Taxonomy" id="57706"/>
    <lineage>
        <taxon>Bacteria</taxon>
        <taxon>Pseudomonadati</taxon>
        <taxon>Pseudomonadota</taxon>
        <taxon>Gammaproteobacteria</taxon>
        <taxon>Enterobacterales</taxon>
        <taxon>Enterobacteriaceae</taxon>
        <taxon>Citrobacter</taxon>
        <taxon>Citrobacter freundii complex</taxon>
    </lineage>
</organism>